<dbReference type="PANTHER" id="PTHR45436:SF5">
    <property type="entry name" value="SENSOR HISTIDINE KINASE TRCS"/>
    <property type="match status" value="1"/>
</dbReference>
<dbReference type="CDD" id="cd00082">
    <property type="entry name" value="HisKA"/>
    <property type="match status" value="1"/>
</dbReference>
<feature type="transmembrane region" description="Helical" evidence="11">
    <location>
        <begin position="158"/>
        <end position="178"/>
    </location>
</feature>
<keyword evidence="4" id="KW-0597">Phosphoprotein</keyword>
<dbReference type="InterPro" id="IPR036097">
    <property type="entry name" value="HisK_dim/P_sf"/>
</dbReference>
<dbReference type="Gene3D" id="1.10.287.130">
    <property type="match status" value="1"/>
</dbReference>
<feature type="transmembrane region" description="Helical" evidence="11">
    <location>
        <begin position="12"/>
        <end position="33"/>
    </location>
</feature>
<dbReference type="Gene3D" id="3.30.565.10">
    <property type="entry name" value="Histidine kinase-like ATPase, C-terminal domain"/>
    <property type="match status" value="1"/>
</dbReference>
<keyword evidence="5" id="KW-0808">Transferase</keyword>
<protein>
    <recommendedName>
        <fullName evidence="3">histidine kinase</fullName>
        <ecNumber evidence="3">2.7.13.3</ecNumber>
    </recommendedName>
</protein>
<evidence type="ECO:0000256" key="3">
    <source>
        <dbReference type="ARBA" id="ARBA00012438"/>
    </source>
</evidence>
<sequence length="458" mass="52339">MNVRTRLSINFLLVVAANLILFTIAIYFTSAYFRQKDFYSRLVDKARWNARMLMHSEELNARVLRLFDRHNLTTLPEEQITVYNPLNQLVYASDDTPDELIPTPRILNQIREEKEVRFEHDSKEIIGVAYSNQGHELVVIASGYDEFGLTELRHLRTILSIGLLFSLTLLGLTGWFYAGRALRPISEVIRQVDSITVSNLNQRVKAGNDHDEIAQLAYTFNQLLGRIQTAFDLQRTFVANASHELRTPLTIITGQIEVTLIKPRTVEEHEAKWRTVMDAIRQINRLANDLLQLAQVSVDEVAMAWREVALDEAIYQAAKMLKEKQPEYQVLFSFDESMEMEQPSLLVKGEESLLISAFLNLMENACKFSANHQVEVVLGIDQEWATVRFSDTGIGISEKDMPYIYEPFFRAENARQVKGYGIGLPLTRRIVLLHHGLIEVESDLGVGTRITVRLPTTS</sequence>
<evidence type="ECO:0000259" key="12">
    <source>
        <dbReference type="PROSITE" id="PS50109"/>
    </source>
</evidence>
<dbReference type="CDD" id="cd06225">
    <property type="entry name" value="HAMP"/>
    <property type="match status" value="1"/>
</dbReference>
<organism evidence="14 15">
    <name type="scientific">Nibrella saemangeumensis</name>
    <dbReference type="NCBI Taxonomy" id="1084526"/>
    <lineage>
        <taxon>Bacteria</taxon>
        <taxon>Pseudomonadati</taxon>
        <taxon>Bacteroidota</taxon>
        <taxon>Cytophagia</taxon>
        <taxon>Cytophagales</taxon>
        <taxon>Spirosomataceae</taxon>
        <taxon>Nibrella</taxon>
    </lineage>
</organism>
<evidence type="ECO:0000256" key="6">
    <source>
        <dbReference type="ARBA" id="ARBA00022692"/>
    </source>
</evidence>
<dbReference type="SMART" id="SM00387">
    <property type="entry name" value="HATPase_c"/>
    <property type="match status" value="1"/>
</dbReference>
<dbReference type="InterPro" id="IPR050428">
    <property type="entry name" value="TCS_sensor_his_kinase"/>
</dbReference>
<keyword evidence="15" id="KW-1185">Reference proteome</keyword>
<dbReference type="PROSITE" id="PS50109">
    <property type="entry name" value="HIS_KIN"/>
    <property type="match status" value="1"/>
</dbReference>
<dbReference type="Pfam" id="PF00672">
    <property type="entry name" value="HAMP"/>
    <property type="match status" value="1"/>
</dbReference>
<dbReference type="SUPFAM" id="SSF47384">
    <property type="entry name" value="Homodimeric domain of signal transducing histidine kinase"/>
    <property type="match status" value="1"/>
</dbReference>
<comment type="catalytic activity">
    <reaction evidence="1">
        <text>ATP + protein L-histidine = ADP + protein N-phospho-L-histidine.</text>
        <dbReference type="EC" id="2.7.13.3"/>
    </reaction>
</comment>
<dbReference type="Gene3D" id="6.10.340.10">
    <property type="match status" value="1"/>
</dbReference>
<dbReference type="PRINTS" id="PR00344">
    <property type="entry name" value="BCTRLSENSOR"/>
</dbReference>
<dbReference type="SMART" id="SM00304">
    <property type="entry name" value="HAMP"/>
    <property type="match status" value="1"/>
</dbReference>
<dbReference type="GO" id="GO:0016301">
    <property type="term" value="F:kinase activity"/>
    <property type="evidence" value="ECO:0007669"/>
    <property type="project" value="UniProtKB-KW"/>
</dbReference>
<evidence type="ECO:0000313" key="14">
    <source>
        <dbReference type="EMBL" id="GAA4462734.1"/>
    </source>
</evidence>
<dbReference type="InterPro" id="IPR036890">
    <property type="entry name" value="HATPase_C_sf"/>
</dbReference>
<dbReference type="InterPro" id="IPR004358">
    <property type="entry name" value="Sig_transdc_His_kin-like_C"/>
</dbReference>
<evidence type="ECO:0000256" key="7">
    <source>
        <dbReference type="ARBA" id="ARBA00022777"/>
    </source>
</evidence>
<feature type="domain" description="HAMP" evidence="13">
    <location>
        <begin position="179"/>
        <end position="232"/>
    </location>
</feature>
<dbReference type="Pfam" id="PF02518">
    <property type="entry name" value="HATPase_c"/>
    <property type="match status" value="1"/>
</dbReference>
<dbReference type="PANTHER" id="PTHR45436">
    <property type="entry name" value="SENSOR HISTIDINE KINASE YKOH"/>
    <property type="match status" value="1"/>
</dbReference>
<accession>A0ABP8NAI6</accession>
<evidence type="ECO:0000259" key="13">
    <source>
        <dbReference type="PROSITE" id="PS50885"/>
    </source>
</evidence>
<evidence type="ECO:0000256" key="2">
    <source>
        <dbReference type="ARBA" id="ARBA00004370"/>
    </source>
</evidence>
<dbReference type="InterPro" id="IPR003661">
    <property type="entry name" value="HisK_dim/P_dom"/>
</dbReference>
<evidence type="ECO:0000256" key="8">
    <source>
        <dbReference type="ARBA" id="ARBA00022989"/>
    </source>
</evidence>
<keyword evidence="6 11" id="KW-0812">Transmembrane</keyword>
<dbReference type="RefSeq" id="WP_345246293.1">
    <property type="nucleotide sequence ID" value="NZ_BAABHD010000071.1"/>
</dbReference>
<keyword evidence="9" id="KW-0902">Two-component regulatory system</keyword>
<dbReference type="Proteomes" id="UP001501175">
    <property type="component" value="Unassembled WGS sequence"/>
</dbReference>
<dbReference type="SUPFAM" id="SSF55874">
    <property type="entry name" value="ATPase domain of HSP90 chaperone/DNA topoisomerase II/histidine kinase"/>
    <property type="match status" value="1"/>
</dbReference>
<comment type="caution">
    <text evidence="14">The sequence shown here is derived from an EMBL/GenBank/DDBJ whole genome shotgun (WGS) entry which is preliminary data.</text>
</comment>
<evidence type="ECO:0000256" key="4">
    <source>
        <dbReference type="ARBA" id="ARBA00022553"/>
    </source>
</evidence>
<evidence type="ECO:0000313" key="15">
    <source>
        <dbReference type="Proteomes" id="UP001501175"/>
    </source>
</evidence>
<dbReference type="InterPro" id="IPR005467">
    <property type="entry name" value="His_kinase_dom"/>
</dbReference>
<dbReference type="SUPFAM" id="SSF158472">
    <property type="entry name" value="HAMP domain-like"/>
    <property type="match status" value="1"/>
</dbReference>
<dbReference type="SMART" id="SM00388">
    <property type="entry name" value="HisKA"/>
    <property type="match status" value="1"/>
</dbReference>
<keyword evidence="8 11" id="KW-1133">Transmembrane helix</keyword>
<proteinExistence type="predicted"/>
<evidence type="ECO:0000256" key="9">
    <source>
        <dbReference type="ARBA" id="ARBA00023012"/>
    </source>
</evidence>
<dbReference type="EMBL" id="BAABHD010000071">
    <property type="protein sequence ID" value="GAA4462734.1"/>
    <property type="molecule type" value="Genomic_DNA"/>
</dbReference>
<evidence type="ECO:0000256" key="5">
    <source>
        <dbReference type="ARBA" id="ARBA00022679"/>
    </source>
</evidence>
<feature type="domain" description="Histidine kinase" evidence="12">
    <location>
        <begin position="240"/>
        <end position="458"/>
    </location>
</feature>
<reference evidence="15" key="1">
    <citation type="journal article" date="2019" name="Int. J. Syst. Evol. Microbiol.">
        <title>The Global Catalogue of Microorganisms (GCM) 10K type strain sequencing project: providing services to taxonomists for standard genome sequencing and annotation.</title>
        <authorList>
            <consortium name="The Broad Institute Genomics Platform"/>
            <consortium name="The Broad Institute Genome Sequencing Center for Infectious Disease"/>
            <person name="Wu L."/>
            <person name="Ma J."/>
        </authorList>
    </citation>
    <scope>NUCLEOTIDE SEQUENCE [LARGE SCALE GENOMIC DNA]</scope>
    <source>
        <strain evidence="15">JCM 17927</strain>
    </source>
</reference>
<comment type="subcellular location">
    <subcellularLocation>
        <location evidence="2">Membrane</location>
    </subcellularLocation>
</comment>
<dbReference type="InterPro" id="IPR003660">
    <property type="entry name" value="HAMP_dom"/>
</dbReference>
<dbReference type="InterPro" id="IPR003594">
    <property type="entry name" value="HATPase_dom"/>
</dbReference>
<name>A0ABP8NAI6_9BACT</name>
<evidence type="ECO:0000256" key="11">
    <source>
        <dbReference type="SAM" id="Phobius"/>
    </source>
</evidence>
<dbReference type="EC" id="2.7.13.3" evidence="3"/>
<gene>
    <name evidence="14" type="ORF">GCM10023189_39810</name>
</gene>
<dbReference type="Pfam" id="PF00512">
    <property type="entry name" value="HisKA"/>
    <property type="match status" value="1"/>
</dbReference>
<keyword evidence="7 14" id="KW-0418">Kinase</keyword>
<evidence type="ECO:0000256" key="1">
    <source>
        <dbReference type="ARBA" id="ARBA00000085"/>
    </source>
</evidence>
<evidence type="ECO:0000256" key="10">
    <source>
        <dbReference type="ARBA" id="ARBA00023136"/>
    </source>
</evidence>
<dbReference type="PROSITE" id="PS50885">
    <property type="entry name" value="HAMP"/>
    <property type="match status" value="1"/>
</dbReference>
<keyword evidence="10 11" id="KW-0472">Membrane</keyword>